<dbReference type="Pfam" id="PF00107">
    <property type="entry name" value="ADH_zinc_N"/>
    <property type="match status" value="1"/>
</dbReference>
<evidence type="ECO:0000256" key="1">
    <source>
        <dbReference type="ARBA" id="ARBA00022723"/>
    </source>
</evidence>
<dbReference type="Pfam" id="PF08240">
    <property type="entry name" value="ADH_N"/>
    <property type="match status" value="1"/>
</dbReference>
<dbReference type="InterPro" id="IPR050129">
    <property type="entry name" value="Zn_alcohol_dh"/>
</dbReference>
<proteinExistence type="inferred from homology"/>
<keyword evidence="7" id="KW-1185">Reference proteome</keyword>
<dbReference type="InterPro" id="IPR002328">
    <property type="entry name" value="ADH_Zn_CS"/>
</dbReference>
<dbReference type="PROSITE" id="PS00059">
    <property type="entry name" value="ADH_ZINC"/>
    <property type="match status" value="1"/>
</dbReference>
<keyword evidence="3" id="KW-0560">Oxidoreductase</keyword>
<dbReference type="SUPFAM" id="SSF50129">
    <property type="entry name" value="GroES-like"/>
    <property type="match status" value="1"/>
</dbReference>
<evidence type="ECO:0000313" key="6">
    <source>
        <dbReference type="EMBL" id="TCL58112.1"/>
    </source>
</evidence>
<accession>A0A4R1QYR7</accession>
<gene>
    <name evidence="6" type="ORF">EDD76_107228</name>
</gene>
<dbReference type="Gene3D" id="3.40.50.720">
    <property type="entry name" value="NAD(P)-binding Rossmann-like Domain"/>
    <property type="match status" value="1"/>
</dbReference>
<sequence length="350" mass="39627">MMKAYVLRDIGELRYEEIASPEIKSKEVLVEVRAAGICGSDIPRIYKTGTYSYPLIPGHEFSGTVMEIGAEADHRWKGKRVGVFPLIPCMTCEPCKKGHYELCRKYSYLGSRVDGGFAEYVAVPEQNLIELPDNVSFEAAAMLEPMAVAVHAIRSMQPKVGETVAVCGLGTIGILLTMFLKDMGVNSIMVIGNKDFQQDMLRKHGVLGEYYCDNRTADIHSWIMDKTAGRGVDVFFECVGKNETVCKTIQCAAPGGRVQLVGNPASDISFEKDTYWKILRNQLTIRGSWNSSFSHKTDDDWHYVLERLERHEIFPEEYITQRILFDELEKGLRIMRDKTEEYVKVMVVRP</sequence>
<evidence type="ECO:0000256" key="2">
    <source>
        <dbReference type="ARBA" id="ARBA00022833"/>
    </source>
</evidence>
<organism evidence="6 7">
    <name type="scientific">Kineothrix alysoides</name>
    <dbReference type="NCBI Taxonomy" id="1469948"/>
    <lineage>
        <taxon>Bacteria</taxon>
        <taxon>Bacillati</taxon>
        <taxon>Bacillota</taxon>
        <taxon>Clostridia</taxon>
        <taxon>Lachnospirales</taxon>
        <taxon>Lachnospiraceae</taxon>
        <taxon>Kineothrix</taxon>
    </lineage>
</organism>
<evidence type="ECO:0000259" key="5">
    <source>
        <dbReference type="SMART" id="SM00829"/>
    </source>
</evidence>
<dbReference type="SMART" id="SM00829">
    <property type="entry name" value="PKS_ER"/>
    <property type="match status" value="1"/>
</dbReference>
<keyword evidence="1 4" id="KW-0479">Metal-binding</keyword>
<evidence type="ECO:0000256" key="4">
    <source>
        <dbReference type="RuleBase" id="RU361277"/>
    </source>
</evidence>
<name>A0A4R1QYR7_9FIRM</name>
<dbReference type="InterPro" id="IPR036291">
    <property type="entry name" value="NAD(P)-bd_dom_sf"/>
</dbReference>
<evidence type="ECO:0000313" key="7">
    <source>
        <dbReference type="Proteomes" id="UP000295718"/>
    </source>
</evidence>
<dbReference type="Gene3D" id="3.90.180.10">
    <property type="entry name" value="Medium-chain alcohol dehydrogenases, catalytic domain"/>
    <property type="match status" value="1"/>
</dbReference>
<dbReference type="STRING" id="1469948.GCA_000732725_02348"/>
<dbReference type="InterPro" id="IPR013154">
    <property type="entry name" value="ADH-like_N"/>
</dbReference>
<dbReference type="RefSeq" id="WP_330373225.1">
    <property type="nucleotide sequence ID" value="NZ_JPNB01000002.1"/>
</dbReference>
<dbReference type="AlphaFoldDB" id="A0A4R1QYR7"/>
<dbReference type="SUPFAM" id="SSF51735">
    <property type="entry name" value="NAD(P)-binding Rossmann-fold domains"/>
    <property type="match status" value="1"/>
</dbReference>
<comment type="caution">
    <text evidence="6">The sequence shown here is derived from an EMBL/GenBank/DDBJ whole genome shotgun (WGS) entry which is preliminary data.</text>
</comment>
<dbReference type="PANTHER" id="PTHR43401">
    <property type="entry name" value="L-THREONINE 3-DEHYDROGENASE"/>
    <property type="match status" value="1"/>
</dbReference>
<dbReference type="CDD" id="cd08236">
    <property type="entry name" value="sugar_DH"/>
    <property type="match status" value="1"/>
</dbReference>
<comment type="similarity">
    <text evidence="4">Belongs to the zinc-containing alcohol dehydrogenase family.</text>
</comment>
<dbReference type="GO" id="GO:0008270">
    <property type="term" value="F:zinc ion binding"/>
    <property type="evidence" value="ECO:0007669"/>
    <property type="project" value="InterPro"/>
</dbReference>
<dbReference type="PANTHER" id="PTHR43401:SF2">
    <property type="entry name" value="L-THREONINE 3-DEHYDROGENASE"/>
    <property type="match status" value="1"/>
</dbReference>
<comment type="cofactor">
    <cofactor evidence="4">
        <name>Zn(2+)</name>
        <dbReference type="ChEBI" id="CHEBI:29105"/>
    </cofactor>
</comment>
<protein>
    <submittedName>
        <fullName evidence="6">L-iditol 2-dehydrogenase</fullName>
    </submittedName>
</protein>
<dbReference type="GO" id="GO:0016491">
    <property type="term" value="F:oxidoreductase activity"/>
    <property type="evidence" value="ECO:0007669"/>
    <property type="project" value="UniProtKB-KW"/>
</dbReference>
<feature type="domain" description="Enoyl reductase (ER)" evidence="5">
    <location>
        <begin position="8"/>
        <end position="347"/>
    </location>
</feature>
<reference evidence="6 7" key="1">
    <citation type="submission" date="2019-03" db="EMBL/GenBank/DDBJ databases">
        <title>Genomic Encyclopedia of Type Strains, Phase IV (KMG-IV): sequencing the most valuable type-strain genomes for metagenomic binning, comparative biology and taxonomic classification.</title>
        <authorList>
            <person name="Goeker M."/>
        </authorList>
    </citation>
    <scope>NUCLEOTIDE SEQUENCE [LARGE SCALE GENOMIC DNA]</scope>
    <source>
        <strain evidence="6 7">DSM 100556</strain>
    </source>
</reference>
<evidence type="ECO:0000256" key="3">
    <source>
        <dbReference type="ARBA" id="ARBA00023002"/>
    </source>
</evidence>
<dbReference type="InterPro" id="IPR020843">
    <property type="entry name" value="ER"/>
</dbReference>
<dbReference type="InterPro" id="IPR011032">
    <property type="entry name" value="GroES-like_sf"/>
</dbReference>
<dbReference type="InterPro" id="IPR013149">
    <property type="entry name" value="ADH-like_C"/>
</dbReference>
<dbReference type="Proteomes" id="UP000295718">
    <property type="component" value="Unassembled WGS sequence"/>
</dbReference>
<dbReference type="EMBL" id="SLUO01000007">
    <property type="protein sequence ID" value="TCL58112.1"/>
    <property type="molecule type" value="Genomic_DNA"/>
</dbReference>
<keyword evidence="2 4" id="KW-0862">Zinc</keyword>